<dbReference type="EMBL" id="BARS01024117">
    <property type="protein sequence ID" value="GAG04128.1"/>
    <property type="molecule type" value="Genomic_DNA"/>
</dbReference>
<dbReference type="InterPro" id="IPR000092">
    <property type="entry name" value="Polyprenyl_synt"/>
</dbReference>
<gene>
    <name evidence="1" type="ORF">S01H1_38315</name>
</gene>
<reference evidence="1" key="1">
    <citation type="journal article" date="2014" name="Front. Microbiol.">
        <title>High frequency of phylogenetically diverse reductive dehalogenase-homologous genes in deep subseafloor sedimentary metagenomes.</title>
        <authorList>
            <person name="Kawai M."/>
            <person name="Futagami T."/>
            <person name="Toyoda A."/>
            <person name="Takaki Y."/>
            <person name="Nishi S."/>
            <person name="Hori S."/>
            <person name="Arai W."/>
            <person name="Tsubouchi T."/>
            <person name="Morono Y."/>
            <person name="Uchiyama I."/>
            <person name="Ito T."/>
            <person name="Fujiyama A."/>
            <person name="Inagaki F."/>
            <person name="Takami H."/>
        </authorList>
    </citation>
    <scope>NUCLEOTIDE SEQUENCE</scope>
    <source>
        <strain evidence="1">Expedition CK06-06</strain>
    </source>
</reference>
<proteinExistence type="predicted"/>
<dbReference type="GO" id="GO:0008299">
    <property type="term" value="P:isoprenoid biosynthetic process"/>
    <property type="evidence" value="ECO:0007669"/>
    <property type="project" value="InterPro"/>
</dbReference>
<organism evidence="1">
    <name type="scientific">marine sediment metagenome</name>
    <dbReference type="NCBI Taxonomy" id="412755"/>
    <lineage>
        <taxon>unclassified sequences</taxon>
        <taxon>metagenomes</taxon>
        <taxon>ecological metagenomes</taxon>
    </lineage>
</organism>
<comment type="caution">
    <text evidence="1">The sequence shown here is derived from an EMBL/GenBank/DDBJ whole genome shotgun (WGS) entry which is preliminary data.</text>
</comment>
<protein>
    <recommendedName>
        <fullName evidence="2">Polyprenyl synthetase</fullName>
    </recommendedName>
</protein>
<dbReference type="InterPro" id="IPR008949">
    <property type="entry name" value="Isoprenoid_synthase_dom_sf"/>
</dbReference>
<evidence type="ECO:0008006" key="2">
    <source>
        <dbReference type="Google" id="ProtNLM"/>
    </source>
</evidence>
<dbReference type="SUPFAM" id="SSF48576">
    <property type="entry name" value="Terpenoid synthases"/>
    <property type="match status" value="1"/>
</dbReference>
<dbReference type="GO" id="GO:0004659">
    <property type="term" value="F:prenyltransferase activity"/>
    <property type="evidence" value="ECO:0007669"/>
    <property type="project" value="InterPro"/>
</dbReference>
<name>X0UV02_9ZZZZ</name>
<feature type="non-terminal residue" evidence="1">
    <location>
        <position position="88"/>
    </location>
</feature>
<accession>X0UV02</accession>
<dbReference type="Gene3D" id="1.10.600.10">
    <property type="entry name" value="Farnesyl Diphosphate Synthase"/>
    <property type="match status" value="1"/>
</dbReference>
<sequence>MNNLTLPLTDLYAPVRSDLAVVQRIFDDELESELSFVNNLCATVRSYRGKMLRPALLLLSGQATGELSAAHHTLAAVVETVHMATLVH</sequence>
<dbReference type="AlphaFoldDB" id="X0UV02"/>
<dbReference type="Pfam" id="PF00348">
    <property type="entry name" value="polyprenyl_synt"/>
    <property type="match status" value="1"/>
</dbReference>
<evidence type="ECO:0000313" key="1">
    <source>
        <dbReference type="EMBL" id="GAG04128.1"/>
    </source>
</evidence>